<evidence type="ECO:0000313" key="2">
    <source>
        <dbReference type="Proteomes" id="UP000094626"/>
    </source>
</evidence>
<dbReference type="KEGG" id="nre:BES08_14635"/>
<evidence type="ECO:0000313" key="1">
    <source>
        <dbReference type="EMBL" id="AOR77851.1"/>
    </source>
</evidence>
<reference evidence="2" key="1">
    <citation type="journal article" date="2017" name="J. Biotechnol.">
        <title>Complete genome sequence of Novosphingobium resinovorum SA1, a versatile xenobiotic-degrading bacterium capable of utilizing sulfanilic acid.</title>
        <authorList>
            <person name="Hegedus B."/>
            <person name="Kos P.B."/>
            <person name="Balint B."/>
            <person name="Maroti G."/>
            <person name="Gan H.M."/>
            <person name="Perei K."/>
            <person name="Rakhely G."/>
        </authorList>
    </citation>
    <scope>NUCLEOTIDE SEQUENCE [LARGE SCALE GENOMIC DNA]</scope>
    <source>
        <strain evidence="2">SA1</strain>
    </source>
</reference>
<protein>
    <submittedName>
        <fullName evidence="1">Uncharacterized protein</fullName>
    </submittedName>
</protein>
<dbReference type="Proteomes" id="UP000094626">
    <property type="component" value="Chromosome"/>
</dbReference>
<sequence length="123" mass="13179">MRRMRTMNTLRQNVLSTNFRTDMDSTALVTSLTCSATAGTLEAIAGDGDTEAGRSSEGGLPACDFCLCRDDGKLRPLLILETLAHAPALPLTSGARVVLFRKLCVVKRTYCGHGFALDAVRAC</sequence>
<dbReference type="EMBL" id="CP017075">
    <property type="protein sequence ID" value="AOR77851.1"/>
    <property type="molecule type" value="Genomic_DNA"/>
</dbReference>
<gene>
    <name evidence="1" type="ORF">BES08_14635</name>
</gene>
<name>A0A1D8A6Y5_9SPHN</name>
<organism evidence="1 2">
    <name type="scientific">Novosphingobium resinovorum</name>
    <dbReference type="NCBI Taxonomy" id="158500"/>
    <lineage>
        <taxon>Bacteria</taxon>
        <taxon>Pseudomonadati</taxon>
        <taxon>Pseudomonadota</taxon>
        <taxon>Alphaproteobacteria</taxon>
        <taxon>Sphingomonadales</taxon>
        <taxon>Sphingomonadaceae</taxon>
        <taxon>Novosphingobium</taxon>
    </lineage>
</organism>
<dbReference type="AlphaFoldDB" id="A0A1D8A6Y5"/>
<proteinExistence type="predicted"/>
<accession>A0A1D8A6Y5</accession>
<keyword evidence="2" id="KW-1185">Reference proteome</keyword>